<gene>
    <name evidence="1" type="ORF">SPARVUS_LOCUS4015965</name>
</gene>
<protein>
    <recommendedName>
        <fullName evidence="3">Transposase</fullName>
    </recommendedName>
</protein>
<name>A0ABN9C0M5_9NEOB</name>
<evidence type="ECO:0000313" key="2">
    <source>
        <dbReference type="Proteomes" id="UP001162483"/>
    </source>
</evidence>
<dbReference type="Proteomes" id="UP001162483">
    <property type="component" value="Unassembled WGS sequence"/>
</dbReference>
<accession>A0ABN9C0M5</accession>
<keyword evidence="2" id="KW-1185">Reference proteome</keyword>
<reference evidence="1" key="1">
    <citation type="submission" date="2023-05" db="EMBL/GenBank/DDBJ databases">
        <authorList>
            <person name="Stuckert A."/>
        </authorList>
    </citation>
    <scope>NUCLEOTIDE SEQUENCE</scope>
</reference>
<organism evidence="1 2">
    <name type="scientific">Staurois parvus</name>
    <dbReference type="NCBI Taxonomy" id="386267"/>
    <lineage>
        <taxon>Eukaryota</taxon>
        <taxon>Metazoa</taxon>
        <taxon>Chordata</taxon>
        <taxon>Craniata</taxon>
        <taxon>Vertebrata</taxon>
        <taxon>Euteleostomi</taxon>
        <taxon>Amphibia</taxon>
        <taxon>Batrachia</taxon>
        <taxon>Anura</taxon>
        <taxon>Neobatrachia</taxon>
        <taxon>Ranoidea</taxon>
        <taxon>Ranidae</taxon>
        <taxon>Staurois</taxon>
    </lineage>
</organism>
<proteinExistence type="predicted"/>
<dbReference type="EMBL" id="CATNWA010007065">
    <property type="protein sequence ID" value="CAI9553294.1"/>
    <property type="molecule type" value="Genomic_DNA"/>
</dbReference>
<sequence>MLKRTVRRSCQLFAESIAKDLQTWCGLQISTTTVRKVPCHR</sequence>
<evidence type="ECO:0008006" key="3">
    <source>
        <dbReference type="Google" id="ProtNLM"/>
    </source>
</evidence>
<feature type="non-terminal residue" evidence="1">
    <location>
        <position position="41"/>
    </location>
</feature>
<comment type="caution">
    <text evidence="1">The sequence shown here is derived from an EMBL/GenBank/DDBJ whole genome shotgun (WGS) entry which is preliminary data.</text>
</comment>
<evidence type="ECO:0000313" key="1">
    <source>
        <dbReference type="EMBL" id="CAI9553294.1"/>
    </source>
</evidence>